<name>A0A085MUB7_9BILA</name>
<accession>A0A085MUB7</accession>
<sequence length="173" mass="20051">MACACRIPRNNEERQTSFPENQCREVEDNNRLGKIRDLYKKRGMRESFHAKASRIKDENGKDLADIGEIRSSWGEHTKALYKNDLNVIDNHSDTVDDLEPDILEREVTRALRSIANSSKAHVPDGVPVELFKILKEDANKVLHPICQKIWKTQQWPSDWTRSIWIPGKAQLYI</sequence>
<keyword evidence="3" id="KW-1185">Reference proteome</keyword>
<organism evidence="2">
    <name type="scientific">Trichuris suis</name>
    <name type="common">pig whipworm</name>
    <dbReference type="NCBI Taxonomy" id="68888"/>
    <lineage>
        <taxon>Eukaryota</taxon>
        <taxon>Metazoa</taxon>
        <taxon>Ecdysozoa</taxon>
        <taxon>Nematoda</taxon>
        <taxon>Enoplea</taxon>
        <taxon>Dorylaimia</taxon>
        <taxon>Trichinellida</taxon>
        <taxon>Trichuridae</taxon>
        <taxon>Trichuris</taxon>
    </lineage>
</organism>
<dbReference type="AlphaFoldDB" id="A0A085MUB7"/>
<protein>
    <submittedName>
        <fullName evidence="2">Uncharacterized protein</fullName>
    </submittedName>
</protein>
<dbReference type="EMBL" id="KL363223">
    <property type="protein sequence ID" value="KFD52848.1"/>
    <property type="molecule type" value="Genomic_DNA"/>
</dbReference>
<reference evidence="2 3" key="1">
    <citation type="journal article" date="2014" name="Nat. Genet.">
        <title>Genome and transcriptome of the porcine whipworm Trichuris suis.</title>
        <authorList>
            <person name="Jex A.R."/>
            <person name="Nejsum P."/>
            <person name="Schwarz E.M."/>
            <person name="Hu L."/>
            <person name="Young N.D."/>
            <person name="Hall R.S."/>
            <person name="Korhonen P.K."/>
            <person name="Liao S."/>
            <person name="Thamsborg S."/>
            <person name="Xia J."/>
            <person name="Xu P."/>
            <person name="Wang S."/>
            <person name="Scheerlinck J.P."/>
            <person name="Hofmann A."/>
            <person name="Sternberg P.W."/>
            <person name="Wang J."/>
            <person name="Gasser R.B."/>
        </authorList>
    </citation>
    <scope>NUCLEOTIDE SEQUENCE [LARGE SCALE GENOMIC DNA]</scope>
    <source>
        <strain evidence="2">DCEP-RM93F</strain>
        <strain evidence="1">DCEP-RM93M</strain>
    </source>
</reference>
<dbReference type="EMBL" id="KL367646">
    <property type="protein sequence ID" value="KFD60813.1"/>
    <property type="molecule type" value="Genomic_DNA"/>
</dbReference>
<evidence type="ECO:0000313" key="3">
    <source>
        <dbReference type="Proteomes" id="UP000030764"/>
    </source>
</evidence>
<dbReference type="Proteomes" id="UP000030764">
    <property type="component" value="Unassembled WGS sequence"/>
</dbReference>
<feature type="non-terminal residue" evidence="2">
    <location>
        <position position="173"/>
    </location>
</feature>
<evidence type="ECO:0000313" key="2">
    <source>
        <dbReference type="EMBL" id="KFD60813.1"/>
    </source>
</evidence>
<evidence type="ECO:0000313" key="1">
    <source>
        <dbReference type="EMBL" id="KFD52848.1"/>
    </source>
</evidence>
<proteinExistence type="predicted"/>
<gene>
    <name evidence="1" type="ORF">M513_06339</name>
    <name evidence="2" type="ORF">M514_06339</name>
</gene>
<dbReference type="Proteomes" id="UP000030758">
    <property type="component" value="Unassembled WGS sequence"/>
</dbReference>